<evidence type="ECO:0000313" key="15">
    <source>
        <dbReference type="Proteomes" id="UP000683000"/>
    </source>
</evidence>
<dbReference type="GO" id="GO:0005975">
    <property type="term" value="P:carbohydrate metabolic process"/>
    <property type="evidence" value="ECO:0007669"/>
    <property type="project" value="InterPro"/>
</dbReference>
<dbReference type="GO" id="GO:0009298">
    <property type="term" value="P:GDP-mannose biosynthetic process"/>
    <property type="evidence" value="ECO:0007669"/>
    <property type="project" value="UniProtKB-UniPathway"/>
</dbReference>
<dbReference type="NCBIfam" id="TIGR00218">
    <property type="entry name" value="manA"/>
    <property type="match status" value="1"/>
</dbReference>
<accession>A0A8I2YP24</accession>
<name>A0A8I2YP24_9AGAM</name>
<reference evidence="14" key="1">
    <citation type="submission" date="2021-03" db="EMBL/GenBank/DDBJ databases">
        <title>Evolutionary innovations through gain and loss of genes in the ectomycorrhizal Boletales.</title>
        <authorList>
            <person name="Wu G."/>
            <person name="Miyauchi S."/>
            <person name="Morin E."/>
            <person name="Yang Z.-L."/>
            <person name="Xu J."/>
            <person name="Martin F.M."/>
        </authorList>
    </citation>
    <scope>NUCLEOTIDE SEQUENCE</scope>
    <source>
        <strain evidence="14">BR01</strain>
    </source>
</reference>
<evidence type="ECO:0000256" key="1">
    <source>
        <dbReference type="ARBA" id="ARBA00000757"/>
    </source>
</evidence>
<dbReference type="PROSITE" id="PS00965">
    <property type="entry name" value="PMI_I_1"/>
    <property type="match status" value="1"/>
</dbReference>
<evidence type="ECO:0000256" key="12">
    <source>
        <dbReference type="ARBA" id="ARBA00030762"/>
    </source>
</evidence>
<dbReference type="InterPro" id="IPR016305">
    <property type="entry name" value="Mannose-6-P_Isomerase"/>
</dbReference>
<gene>
    <name evidence="14" type="ORF">JVT61DRAFT_2977</name>
</gene>
<dbReference type="Pfam" id="PF20511">
    <property type="entry name" value="PMI_typeI_cat"/>
    <property type="match status" value="1"/>
</dbReference>
<comment type="pathway">
    <text evidence="4">Nucleotide-sugar biosynthesis; GDP-alpha-D-mannose biosynthesis; alpha-D-mannose 1-phosphate from D-fructose 6-phosphate: step 1/2.</text>
</comment>
<evidence type="ECO:0000256" key="2">
    <source>
        <dbReference type="ARBA" id="ARBA00001947"/>
    </source>
</evidence>
<sequence>MGTHVKSPSVVVGSNSSLPDILAANPHLIGSEVSNKFPTSRGNLPFLFKVLSINKALSIQTHPDKKTAEQLHASQPSVYTDDNHKPEMAIALTDFRGLCGFLPIPDIKTHLRNIPELRALVSEPVADRFLSAEGPEEREQLQTLFSALMQADPDAVKAQLSRLTARYRTENEPSDIKDLVLA</sequence>
<dbReference type="PANTHER" id="PTHR10309:SF0">
    <property type="entry name" value="MANNOSE-6-PHOSPHATE ISOMERASE"/>
    <property type="match status" value="1"/>
</dbReference>
<dbReference type="InterPro" id="IPR046457">
    <property type="entry name" value="PMI_typeI_cat"/>
</dbReference>
<dbReference type="InterPro" id="IPR011051">
    <property type="entry name" value="RmlC_Cupin_sf"/>
</dbReference>
<keyword evidence="9" id="KW-0862">Zinc</keyword>
<dbReference type="PANTHER" id="PTHR10309">
    <property type="entry name" value="MANNOSE-6-PHOSPHATE ISOMERASE"/>
    <property type="match status" value="1"/>
</dbReference>
<evidence type="ECO:0000256" key="9">
    <source>
        <dbReference type="ARBA" id="ARBA00022833"/>
    </source>
</evidence>
<evidence type="ECO:0000256" key="5">
    <source>
        <dbReference type="ARBA" id="ARBA00010772"/>
    </source>
</evidence>
<comment type="caution">
    <text evidence="14">The sequence shown here is derived from an EMBL/GenBank/DDBJ whole genome shotgun (WGS) entry which is preliminary data.</text>
</comment>
<dbReference type="AlphaFoldDB" id="A0A8I2YP24"/>
<evidence type="ECO:0000256" key="4">
    <source>
        <dbReference type="ARBA" id="ARBA00004666"/>
    </source>
</evidence>
<dbReference type="Gene3D" id="2.60.120.10">
    <property type="entry name" value="Jelly Rolls"/>
    <property type="match status" value="1"/>
</dbReference>
<dbReference type="OrthoDB" id="6605218at2759"/>
<comment type="function">
    <text evidence="3">Involved in the synthesis of the GDP-mannose and dolichol-phosphate-mannose required for a number of critical mannosyl transfer reactions.</text>
</comment>
<keyword evidence="10 14" id="KW-0413">Isomerase</keyword>
<proteinExistence type="inferred from homology"/>
<keyword evidence="15" id="KW-1185">Reference proteome</keyword>
<comment type="similarity">
    <text evidence="5">Belongs to the mannose-6-phosphate isomerase type 1 family.</text>
</comment>
<evidence type="ECO:0000259" key="13">
    <source>
        <dbReference type="Pfam" id="PF20511"/>
    </source>
</evidence>
<dbReference type="EMBL" id="JAGFBS010000014">
    <property type="protein sequence ID" value="KAG6375420.1"/>
    <property type="molecule type" value="Genomic_DNA"/>
</dbReference>
<evidence type="ECO:0000313" key="14">
    <source>
        <dbReference type="EMBL" id="KAG6375420.1"/>
    </source>
</evidence>
<dbReference type="InterPro" id="IPR014710">
    <property type="entry name" value="RmlC-like_jellyroll"/>
</dbReference>
<protein>
    <recommendedName>
        <fullName evidence="7">Mannose-6-phosphate isomerase</fullName>
        <ecNumber evidence="6">5.3.1.8</ecNumber>
    </recommendedName>
    <alternativeName>
        <fullName evidence="11">Phosphohexomutase</fullName>
    </alternativeName>
    <alternativeName>
        <fullName evidence="12">Phosphomannose isomerase</fullName>
    </alternativeName>
</protein>
<comment type="cofactor">
    <cofactor evidence="2">
        <name>Zn(2+)</name>
        <dbReference type="ChEBI" id="CHEBI:29105"/>
    </cofactor>
</comment>
<dbReference type="InterPro" id="IPR018050">
    <property type="entry name" value="Pmannose_isomerase-type1_CS"/>
</dbReference>
<dbReference type="EC" id="5.3.1.8" evidence="6"/>
<evidence type="ECO:0000256" key="8">
    <source>
        <dbReference type="ARBA" id="ARBA00022723"/>
    </source>
</evidence>
<organism evidence="14 15">
    <name type="scientific">Boletus reticuloceps</name>
    <dbReference type="NCBI Taxonomy" id="495285"/>
    <lineage>
        <taxon>Eukaryota</taxon>
        <taxon>Fungi</taxon>
        <taxon>Dikarya</taxon>
        <taxon>Basidiomycota</taxon>
        <taxon>Agaricomycotina</taxon>
        <taxon>Agaricomycetes</taxon>
        <taxon>Agaricomycetidae</taxon>
        <taxon>Boletales</taxon>
        <taxon>Boletineae</taxon>
        <taxon>Boletaceae</taxon>
        <taxon>Boletoideae</taxon>
        <taxon>Boletus</taxon>
    </lineage>
</organism>
<evidence type="ECO:0000256" key="11">
    <source>
        <dbReference type="ARBA" id="ARBA00029741"/>
    </source>
</evidence>
<dbReference type="GO" id="GO:0005829">
    <property type="term" value="C:cytosol"/>
    <property type="evidence" value="ECO:0007669"/>
    <property type="project" value="TreeGrafter"/>
</dbReference>
<comment type="catalytic activity">
    <reaction evidence="1">
        <text>D-mannose 6-phosphate = D-fructose 6-phosphate</text>
        <dbReference type="Rhea" id="RHEA:12356"/>
        <dbReference type="ChEBI" id="CHEBI:58735"/>
        <dbReference type="ChEBI" id="CHEBI:61527"/>
        <dbReference type="EC" id="5.3.1.8"/>
    </reaction>
</comment>
<evidence type="ECO:0000256" key="10">
    <source>
        <dbReference type="ARBA" id="ARBA00023235"/>
    </source>
</evidence>
<evidence type="ECO:0000256" key="3">
    <source>
        <dbReference type="ARBA" id="ARBA00002564"/>
    </source>
</evidence>
<dbReference type="GO" id="GO:0004476">
    <property type="term" value="F:mannose-6-phosphate isomerase activity"/>
    <property type="evidence" value="ECO:0007669"/>
    <property type="project" value="UniProtKB-EC"/>
</dbReference>
<dbReference type="PRINTS" id="PR00714">
    <property type="entry name" value="MAN6PISMRASE"/>
</dbReference>
<dbReference type="UniPathway" id="UPA00126">
    <property type="reaction ID" value="UER00423"/>
</dbReference>
<keyword evidence="8" id="KW-0479">Metal-binding</keyword>
<evidence type="ECO:0000256" key="6">
    <source>
        <dbReference type="ARBA" id="ARBA00011956"/>
    </source>
</evidence>
<dbReference type="InterPro" id="IPR001250">
    <property type="entry name" value="Man6P_Isoase-1"/>
</dbReference>
<dbReference type="Proteomes" id="UP000683000">
    <property type="component" value="Unassembled WGS sequence"/>
</dbReference>
<dbReference type="GO" id="GO:0008270">
    <property type="term" value="F:zinc ion binding"/>
    <property type="evidence" value="ECO:0007669"/>
    <property type="project" value="InterPro"/>
</dbReference>
<dbReference type="SUPFAM" id="SSF51182">
    <property type="entry name" value="RmlC-like cupins"/>
    <property type="match status" value="1"/>
</dbReference>
<feature type="domain" description="Phosphomannose isomerase type I catalytic" evidence="13">
    <location>
        <begin position="1"/>
        <end position="103"/>
    </location>
</feature>
<evidence type="ECO:0000256" key="7">
    <source>
        <dbReference type="ARBA" id="ARBA00018236"/>
    </source>
</evidence>